<dbReference type="Pfam" id="PF03795">
    <property type="entry name" value="YCII"/>
    <property type="match status" value="1"/>
</dbReference>
<feature type="transmembrane region" description="Helical" evidence="8">
    <location>
        <begin position="159"/>
        <end position="180"/>
    </location>
</feature>
<reference evidence="10 11" key="1">
    <citation type="journal article" date="2015" name="Stand. Genomic Sci.">
        <title>Genomic Encyclopedia of Bacterial and Archaeal Type Strains, Phase III: the genomes of soil and plant-associated and newly described type strains.</title>
        <authorList>
            <person name="Whitman W.B."/>
            <person name="Woyke T."/>
            <person name="Klenk H.P."/>
            <person name="Zhou Y."/>
            <person name="Lilburn T.G."/>
            <person name="Beck B.J."/>
            <person name="De Vos P."/>
            <person name="Vandamme P."/>
            <person name="Eisen J.A."/>
            <person name="Garrity G."/>
            <person name="Hugenholtz P."/>
            <person name="Kyrpides N.C."/>
        </authorList>
    </citation>
    <scope>NUCLEOTIDE SEQUENCE [LARGE SCALE GENOMIC DNA]</scope>
    <source>
        <strain evidence="10 11">VKM Ac-2538</strain>
    </source>
</reference>
<dbReference type="InterPro" id="IPR036259">
    <property type="entry name" value="MFS_trans_sf"/>
</dbReference>
<keyword evidence="3" id="KW-0813">Transport</keyword>
<feature type="transmembrane region" description="Helical" evidence="8">
    <location>
        <begin position="488"/>
        <end position="506"/>
    </location>
</feature>
<evidence type="ECO:0000259" key="9">
    <source>
        <dbReference type="PROSITE" id="PS50850"/>
    </source>
</evidence>
<dbReference type="InterPro" id="IPR011008">
    <property type="entry name" value="Dimeric_a/b-barrel"/>
</dbReference>
<gene>
    <name evidence="10" type="ORF">EV644_10422</name>
</gene>
<evidence type="ECO:0000256" key="8">
    <source>
        <dbReference type="SAM" id="Phobius"/>
    </source>
</evidence>
<dbReference type="PROSITE" id="PS50850">
    <property type="entry name" value="MFS"/>
    <property type="match status" value="1"/>
</dbReference>
<dbReference type="PROSITE" id="PS00216">
    <property type="entry name" value="SUGAR_TRANSPORT_1"/>
    <property type="match status" value="1"/>
</dbReference>
<sequence>MRPTSDATTVQVRDGKVLISDGRAAETKEQIGGHRLIDCKDLDEAVEVASQNPARRPEPSRYGPFRSGLQRALIETSKESIVGTKAHTSKGMVLVLACAAQFMVVLDVAIVNVALPSIQQDLGIGQSTLQWIVIAYGLMLGGFLLLGGRMADLLGRRRMLLTGLTLFSCASLVAGVAGSADLLIGARAMQGFGAALIPPAALSILAVTFAEGAERNRALGLYGAVTGVSASVGVIASGLLTDGAGWHWVFLINVPIGVLLIAMAAIFLPVDAGDRRESERFDVAGAVTVTGGLLLLVYTLNRASDFGWGSVSTLGLFAASVLMLSAFVRIEGRSRSPLVPGSALRNRTLVAANLSAFFTFGAFFAFIFLGSLLMQQVLGYSPTRTGVAWLATTATSFVAAGITGGKLVAVVGVRRLLVAGQSLLAISALLLTRVPSGGDFATDLLPALLLAGVAGGIAAPAAQIGALSGVTHSMTGLASGLVETMREIGGAVGVAAVSTILVSRAGVNAFHAAFWVIFVVSALGALTAAIGFPRRTTQEIEPEPAADTAAVVRDL</sequence>
<feature type="transmembrane region" description="Helical" evidence="8">
    <location>
        <begin position="444"/>
        <end position="467"/>
    </location>
</feature>
<evidence type="ECO:0000256" key="3">
    <source>
        <dbReference type="ARBA" id="ARBA00022448"/>
    </source>
</evidence>
<evidence type="ECO:0000313" key="10">
    <source>
        <dbReference type="EMBL" id="TCO25518.1"/>
    </source>
</evidence>
<dbReference type="RefSeq" id="WP_132188392.1">
    <property type="nucleotide sequence ID" value="NZ_SLWM01000004.1"/>
</dbReference>
<accession>A0ABY2BMJ2</accession>
<evidence type="ECO:0000256" key="6">
    <source>
        <dbReference type="ARBA" id="ARBA00022989"/>
    </source>
</evidence>
<evidence type="ECO:0000313" key="11">
    <source>
        <dbReference type="Proteomes" id="UP000295818"/>
    </source>
</evidence>
<feature type="transmembrane region" description="Helical" evidence="8">
    <location>
        <begin position="246"/>
        <end position="269"/>
    </location>
</feature>
<feature type="domain" description="Major facilitator superfamily (MFS) profile" evidence="9">
    <location>
        <begin position="93"/>
        <end position="536"/>
    </location>
</feature>
<dbReference type="CDD" id="cd17321">
    <property type="entry name" value="MFS_MMR_MDR_like"/>
    <property type="match status" value="1"/>
</dbReference>
<comment type="similarity">
    <text evidence="2">Belongs to the YciI family.</text>
</comment>
<keyword evidence="7 8" id="KW-0472">Membrane</keyword>
<keyword evidence="6 8" id="KW-1133">Transmembrane helix</keyword>
<evidence type="ECO:0000256" key="7">
    <source>
        <dbReference type="ARBA" id="ARBA00023136"/>
    </source>
</evidence>
<dbReference type="PANTHER" id="PTHR42718">
    <property type="entry name" value="MAJOR FACILITATOR SUPERFAMILY MULTIDRUG TRANSPORTER MFSC"/>
    <property type="match status" value="1"/>
</dbReference>
<feature type="transmembrane region" description="Helical" evidence="8">
    <location>
        <begin position="192"/>
        <end position="210"/>
    </location>
</feature>
<feature type="transmembrane region" description="Helical" evidence="8">
    <location>
        <begin position="306"/>
        <end position="328"/>
    </location>
</feature>
<dbReference type="SUPFAM" id="SSF54909">
    <property type="entry name" value="Dimeric alpha+beta barrel"/>
    <property type="match status" value="1"/>
</dbReference>
<dbReference type="EMBL" id="SLWM01000004">
    <property type="protein sequence ID" value="TCO25518.1"/>
    <property type="molecule type" value="Genomic_DNA"/>
</dbReference>
<dbReference type="Gene3D" id="1.20.1250.20">
    <property type="entry name" value="MFS general substrate transporter like domains"/>
    <property type="match status" value="1"/>
</dbReference>
<protein>
    <submittedName>
        <fullName evidence="10">EmrB/QacA subfamily drug resistance transporter</fullName>
    </submittedName>
</protein>
<dbReference type="SUPFAM" id="SSF103473">
    <property type="entry name" value="MFS general substrate transporter"/>
    <property type="match status" value="1"/>
</dbReference>
<keyword evidence="4" id="KW-1003">Cell membrane</keyword>
<evidence type="ECO:0000256" key="2">
    <source>
        <dbReference type="ARBA" id="ARBA00007689"/>
    </source>
</evidence>
<feature type="transmembrane region" description="Helical" evidence="8">
    <location>
        <begin position="127"/>
        <end position="147"/>
    </location>
</feature>
<dbReference type="Gene3D" id="1.20.1720.10">
    <property type="entry name" value="Multidrug resistance protein D"/>
    <property type="match status" value="1"/>
</dbReference>
<proteinExistence type="inferred from homology"/>
<name>A0ABY2BMJ2_9ACTN</name>
<feature type="transmembrane region" description="Helical" evidence="8">
    <location>
        <begin position="512"/>
        <end position="532"/>
    </location>
</feature>
<dbReference type="InterPro" id="IPR005829">
    <property type="entry name" value="Sugar_transporter_CS"/>
</dbReference>
<feature type="transmembrane region" description="Helical" evidence="8">
    <location>
        <begin position="219"/>
        <end position="240"/>
    </location>
</feature>
<feature type="transmembrane region" description="Helical" evidence="8">
    <location>
        <begin position="281"/>
        <end position="300"/>
    </location>
</feature>
<feature type="transmembrane region" description="Helical" evidence="8">
    <location>
        <begin position="93"/>
        <end position="115"/>
    </location>
</feature>
<evidence type="ECO:0000256" key="4">
    <source>
        <dbReference type="ARBA" id="ARBA00022475"/>
    </source>
</evidence>
<dbReference type="InterPro" id="IPR020846">
    <property type="entry name" value="MFS_dom"/>
</dbReference>
<comment type="caution">
    <text evidence="10">The sequence shown here is derived from an EMBL/GenBank/DDBJ whole genome shotgun (WGS) entry which is preliminary data.</text>
</comment>
<evidence type="ECO:0000256" key="1">
    <source>
        <dbReference type="ARBA" id="ARBA00004651"/>
    </source>
</evidence>
<dbReference type="Pfam" id="PF07690">
    <property type="entry name" value="MFS_1"/>
    <property type="match status" value="1"/>
</dbReference>
<keyword evidence="11" id="KW-1185">Reference proteome</keyword>
<dbReference type="PRINTS" id="PR01036">
    <property type="entry name" value="TCRTETB"/>
</dbReference>
<evidence type="ECO:0000256" key="5">
    <source>
        <dbReference type="ARBA" id="ARBA00022692"/>
    </source>
</evidence>
<dbReference type="InterPro" id="IPR011701">
    <property type="entry name" value="MFS"/>
</dbReference>
<comment type="subcellular location">
    <subcellularLocation>
        <location evidence="1">Cell membrane</location>
        <topology evidence="1">Multi-pass membrane protein</topology>
    </subcellularLocation>
</comment>
<feature type="transmembrane region" description="Helical" evidence="8">
    <location>
        <begin position="416"/>
        <end position="432"/>
    </location>
</feature>
<feature type="transmembrane region" description="Helical" evidence="8">
    <location>
        <begin position="349"/>
        <end position="374"/>
    </location>
</feature>
<organism evidence="10 11">
    <name type="scientific">Kribbella orskensis</name>
    <dbReference type="NCBI Taxonomy" id="2512216"/>
    <lineage>
        <taxon>Bacteria</taxon>
        <taxon>Bacillati</taxon>
        <taxon>Actinomycetota</taxon>
        <taxon>Actinomycetes</taxon>
        <taxon>Propionibacteriales</taxon>
        <taxon>Kribbellaceae</taxon>
        <taxon>Kribbella</taxon>
    </lineage>
</organism>
<dbReference type="Proteomes" id="UP000295818">
    <property type="component" value="Unassembled WGS sequence"/>
</dbReference>
<feature type="transmembrane region" description="Helical" evidence="8">
    <location>
        <begin position="386"/>
        <end position="409"/>
    </location>
</feature>
<dbReference type="PANTHER" id="PTHR42718:SF46">
    <property type="entry name" value="BLR6921 PROTEIN"/>
    <property type="match status" value="1"/>
</dbReference>
<dbReference type="InterPro" id="IPR005545">
    <property type="entry name" value="YCII"/>
</dbReference>
<dbReference type="Gene3D" id="3.30.70.1060">
    <property type="entry name" value="Dimeric alpha+beta barrel"/>
    <property type="match status" value="1"/>
</dbReference>
<keyword evidence="5 8" id="KW-0812">Transmembrane</keyword>